<reference evidence="1 2" key="1">
    <citation type="journal article" date="2019" name="Int. J. Syst. Evol. Microbiol.">
        <title>The Global Catalogue of Microorganisms (GCM) 10K type strain sequencing project: providing services to taxonomists for standard genome sequencing and annotation.</title>
        <authorList>
            <consortium name="The Broad Institute Genomics Platform"/>
            <consortium name="The Broad Institute Genome Sequencing Center for Infectious Disease"/>
            <person name="Wu L."/>
            <person name="Ma J."/>
        </authorList>
    </citation>
    <scope>NUCLEOTIDE SEQUENCE [LARGE SCALE GENOMIC DNA]</scope>
    <source>
        <strain evidence="1 2">JCM 15974</strain>
    </source>
</reference>
<evidence type="ECO:0000313" key="1">
    <source>
        <dbReference type="EMBL" id="GAA0716027.1"/>
    </source>
</evidence>
<protein>
    <submittedName>
        <fullName evidence="1">Uncharacterized protein</fullName>
    </submittedName>
</protein>
<comment type="caution">
    <text evidence="1">The sequence shown here is derived from an EMBL/GenBank/DDBJ whole genome shotgun (WGS) entry which is preliminary data.</text>
</comment>
<sequence>MFDLIIKNAAIKNEMVRMPTTIFSNSELSTKNETILMNRLIINTAKPAQTMRPKILIAYSMDA</sequence>
<dbReference type="Proteomes" id="UP001501758">
    <property type="component" value="Unassembled WGS sequence"/>
</dbReference>
<organism evidence="1 2">
    <name type="scientific">Aquimarina litoralis</name>
    <dbReference type="NCBI Taxonomy" id="584605"/>
    <lineage>
        <taxon>Bacteria</taxon>
        <taxon>Pseudomonadati</taxon>
        <taxon>Bacteroidota</taxon>
        <taxon>Flavobacteriia</taxon>
        <taxon>Flavobacteriales</taxon>
        <taxon>Flavobacteriaceae</taxon>
        <taxon>Aquimarina</taxon>
    </lineage>
</organism>
<dbReference type="EMBL" id="BAAAGE010000001">
    <property type="protein sequence ID" value="GAA0716027.1"/>
    <property type="molecule type" value="Genomic_DNA"/>
</dbReference>
<accession>A0ABN1IL44</accession>
<evidence type="ECO:0000313" key="2">
    <source>
        <dbReference type="Proteomes" id="UP001501758"/>
    </source>
</evidence>
<keyword evidence="2" id="KW-1185">Reference proteome</keyword>
<proteinExistence type="predicted"/>
<gene>
    <name evidence="1" type="ORF">GCM10009430_11270</name>
</gene>
<name>A0ABN1IL44_9FLAO</name>